<dbReference type="CDD" id="cd11393">
    <property type="entry name" value="bHLH_AtbHLH_like"/>
    <property type="match status" value="1"/>
</dbReference>
<dbReference type="InterPro" id="IPR045843">
    <property type="entry name" value="IND-like"/>
</dbReference>
<gene>
    <name evidence="7" type="ORF">SAY86_020504</name>
</gene>
<reference evidence="7 8" key="1">
    <citation type="journal article" date="2023" name="Hortic Res">
        <title>Pangenome of water caltrop reveals structural variations and asymmetric subgenome divergence after allopolyploidization.</title>
        <authorList>
            <person name="Zhang X."/>
            <person name="Chen Y."/>
            <person name="Wang L."/>
            <person name="Yuan Y."/>
            <person name="Fang M."/>
            <person name="Shi L."/>
            <person name="Lu R."/>
            <person name="Comes H.P."/>
            <person name="Ma Y."/>
            <person name="Chen Y."/>
            <person name="Huang G."/>
            <person name="Zhou Y."/>
            <person name="Zheng Z."/>
            <person name="Qiu Y."/>
        </authorList>
    </citation>
    <scope>NUCLEOTIDE SEQUENCE [LARGE SCALE GENOMIC DNA]</scope>
    <source>
        <strain evidence="7">F231</strain>
    </source>
</reference>
<dbReference type="GO" id="GO:0000981">
    <property type="term" value="F:DNA-binding transcription factor activity, RNA polymerase II-specific"/>
    <property type="evidence" value="ECO:0007669"/>
    <property type="project" value="TreeGrafter"/>
</dbReference>
<evidence type="ECO:0000256" key="1">
    <source>
        <dbReference type="ARBA" id="ARBA00004123"/>
    </source>
</evidence>
<evidence type="ECO:0000256" key="2">
    <source>
        <dbReference type="ARBA" id="ARBA00023015"/>
    </source>
</evidence>
<dbReference type="Gene3D" id="4.10.280.10">
    <property type="entry name" value="Helix-loop-helix DNA-binding domain"/>
    <property type="match status" value="1"/>
</dbReference>
<evidence type="ECO:0000313" key="8">
    <source>
        <dbReference type="Proteomes" id="UP001346149"/>
    </source>
</evidence>
<keyword evidence="4" id="KW-0804">Transcription</keyword>
<evidence type="ECO:0000313" key="7">
    <source>
        <dbReference type="EMBL" id="KAK4789185.1"/>
    </source>
</evidence>
<feature type="domain" description="BHLH" evidence="6">
    <location>
        <begin position="87"/>
        <end position="136"/>
    </location>
</feature>
<accession>A0AAN7R5M4</accession>
<protein>
    <recommendedName>
        <fullName evidence="6">BHLH domain-containing protein</fullName>
    </recommendedName>
</protein>
<proteinExistence type="predicted"/>
<keyword evidence="2" id="KW-0805">Transcription regulation</keyword>
<comment type="caution">
    <text evidence="7">The sequence shown here is derived from an EMBL/GenBank/DDBJ whole genome shotgun (WGS) entry which is preliminary data.</text>
</comment>
<dbReference type="PANTHER" id="PTHR16223">
    <property type="entry name" value="TRANSCRIPTION FACTOR BHLH83-RELATED"/>
    <property type="match status" value="1"/>
</dbReference>
<dbReference type="InterPro" id="IPR036638">
    <property type="entry name" value="HLH_DNA-bd_sf"/>
</dbReference>
<dbReference type="Proteomes" id="UP001346149">
    <property type="component" value="Unassembled WGS sequence"/>
</dbReference>
<keyword evidence="8" id="KW-1185">Reference proteome</keyword>
<dbReference type="GO" id="GO:0005634">
    <property type="term" value="C:nucleus"/>
    <property type="evidence" value="ECO:0007669"/>
    <property type="project" value="UniProtKB-SubCell"/>
</dbReference>
<dbReference type="GO" id="GO:0000978">
    <property type="term" value="F:RNA polymerase II cis-regulatory region sequence-specific DNA binding"/>
    <property type="evidence" value="ECO:0007669"/>
    <property type="project" value="TreeGrafter"/>
</dbReference>
<name>A0AAN7R5M4_TRANT</name>
<dbReference type="InterPro" id="IPR011598">
    <property type="entry name" value="bHLH_dom"/>
</dbReference>
<dbReference type="EMBL" id="JAXQNO010000011">
    <property type="protein sequence ID" value="KAK4789185.1"/>
    <property type="molecule type" value="Genomic_DNA"/>
</dbReference>
<dbReference type="SUPFAM" id="SSF47459">
    <property type="entry name" value="HLH, helix-loop-helix DNA-binding domain"/>
    <property type="match status" value="1"/>
</dbReference>
<evidence type="ECO:0000256" key="3">
    <source>
        <dbReference type="ARBA" id="ARBA00023125"/>
    </source>
</evidence>
<dbReference type="FunFam" id="4.10.280.10:FF:000075">
    <property type="entry name" value="Transcription factor bHLH113 family"/>
    <property type="match status" value="1"/>
</dbReference>
<evidence type="ECO:0000256" key="5">
    <source>
        <dbReference type="ARBA" id="ARBA00023242"/>
    </source>
</evidence>
<comment type="subcellular location">
    <subcellularLocation>
        <location evidence="1">Nucleus</location>
    </subcellularLocation>
</comment>
<evidence type="ECO:0000256" key="4">
    <source>
        <dbReference type="ARBA" id="ARBA00023163"/>
    </source>
</evidence>
<organism evidence="7 8">
    <name type="scientific">Trapa natans</name>
    <name type="common">Water chestnut</name>
    <dbReference type="NCBI Taxonomy" id="22666"/>
    <lineage>
        <taxon>Eukaryota</taxon>
        <taxon>Viridiplantae</taxon>
        <taxon>Streptophyta</taxon>
        <taxon>Embryophyta</taxon>
        <taxon>Tracheophyta</taxon>
        <taxon>Spermatophyta</taxon>
        <taxon>Magnoliopsida</taxon>
        <taxon>eudicotyledons</taxon>
        <taxon>Gunneridae</taxon>
        <taxon>Pentapetalae</taxon>
        <taxon>rosids</taxon>
        <taxon>malvids</taxon>
        <taxon>Myrtales</taxon>
        <taxon>Lythraceae</taxon>
        <taxon>Trapa</taxon>
    </lineage>
</organism>
<sequence>MISLDRMDNYVKLKFFSNLIADTETSYVKLKFFSNILIFLCHCFFCRYLSTLMLRHWGLEAQEEAKMMEPKRSPCSIEHNVLTSLIPKRHKSDLSFSSKDRRAGEKITALQQLVSPFGKTDTASVLLETTEYIQFLHEQVKVLSAPYLQTGSESHVQGLESYSLRRRGLCLVPISCTTGVARTNGADLWAPIKATSPKFEKPISHFN</sequence>
<dbReference type="GO" id="GO:0046983">
    <property type="term" value="F:protein dimerization activity"/>
    <property type="evidence" value="ECO:0007669"/>
    <property type="project" value="InterPro"/>
</dbReference>
<dbReference type="AlphaFoldDB" id="A0AAN7R5M4"/>
<evidence type="ECO:0000259" key="6">
    <source>
        <dbReference type="PROSITE" id="PS50888"/>
    </source>
</evidence>
<dbReference type="InterPro" id="IPR045239">
    <property type="entry name" value="bHLH95_bHLH"/>
</dbReference>
<keyword evidence="5" id="KW-0539">Nucleus</keyword>
<dbReference type="PANTHER" id="PTHR16223:SF249">
    <property type="entry name" value="TRANSCRIPTION FACTOR BHLH154"/>
    <property type="match status" value="1"/>
</dbReference>
<keyword evidence="3" id="KW-0238">DNA-binding</keyword>
<dbReference type="PROSITE" id="PS50888">
    <property type="entry name" value="BHLH"/>
    <property type="match status" value="1"/>
</dbReference>